<dbReference type="InterPro" id="IPR011519">
    <property type="entry name" value="UnbV_ASPIC"/>
</dbReference>
<comment type="caution">
    <text evidence="3">The sequence shown here is derived from an EMBL/GenBank/DDBJ whole genome shotgun (WGS) entry which is preliminary data.</text>
</comment>
<evidence type="ECO:0000259" key="2">
    <source>
        <dbReference type="Pfam" id="PF07593"/>
    </source>
</evidence>
<gene>
    <name evidence="3" type="ORF">N5A56_015655</name>
</gene>
<dbReference type="Proteomes" id="UP001151478">
    <property type="component" value="Unassembled WGS sequence"/>
</dbReference>
<dbReference type="SUPFAM" id="SSF69318">
    <property type="entry name" value="Integrin alpha N-terminal domain"/>
    <property type="match status" value="2"/>
</dbReference>
<name>A0ABT5SCB0_9FLAO</name>
<evidence type="ECO:0000256" key="1">
    <source>
        <dbReference type="ARBA" id="ARBA00022729"/>
    </source>
</evidence>
<dbReference type="EMBL" id="JAOSLC020000003">
    <property type="protein sequence ID" value="MDD7915764.1"/>
    <property type="molecule type" value="Genomic_DNA"/>
</dbReference>
<dbReference type="PANTHER" id="PTHR46580:SF4">
    <property type="entry name" value="ATP_GTP-BINDING PROTEIN"/>
    <property type="match status" value="1"/>
</dbReference>
<dbReference type="InterPro" id="IPR013517">
    <property type="entry name" value="FG-GAP"/>
</dbReference>
<proteinExistence type="predicted"/>
<evidence type="ECO:0000313" key="3">
    <source>
        <dbReference type="EMBL" id="MDD7915764.1"/>
    </source>
</evidence>
<protein>
    <submittedName>
        <fullName evidence="3">FG-GAP-like repeat-containing protein</fullName>
    </submittedName>
</protein>
<dbReference type="PANTHER" id="PTHR46580">
    <property type="entry name" value="SENSOR KINASE-RELATED"/>
    <property type="match status" value="1"/>
</dbReference>
<organism evidence="3 4">
    <name type="scientific">Polaribacter ponticola</name>
    <dbReference type="NCBI Taxonomy" id="2978475"/>
    <lineage>
        <taxon>Bacteria</taxon>
        <taxon>Pseudomonadati</taxon>
        <taxon>Bacteroidota</taxon>
        <taxon>Flavobacteriia</taxon>
        <taxon>Flavobacteriales</taxon>
        <taxon>Flavobacteriaceae</taxon>
    </lineage>
</organism>
<sequence length="555" mass="62171">MSRGFQSSVSNKLNFGLGENTKIDSILVDWKNGRSQKLLNQKINSTITIDYKDATDNTIVKKSESALFTKINPTDIGIHYHQKENNFDDFKHQILLPQKQSERSSAFAIADINNDGLEDFYVGNAKGEKAAMYIQTKDGNFTETNKKLFTIDKKFEDTDANFLDIDTDGDLDLLVTSGGYEVEKGSNLLQDRIYINDGKGNFRKGALPNIKTNSKGIAYADYDNDGDLDIFIGGNVKHGQYPLADKPYFLENNNGKYTNVIDTKFDDISNLKMINDALFSDFDTDGDLDLIVIGEWMSVTFYENKSNKFYLKNIEGVTNVNGWFQTITAADLDKDGNVDYIIGNWGKNNKFHPTKEKPLHIYADYFDDNKSFDIALSKVSKTGNLLPVRGKECSTQQTPFLGKKVKTFAAFASSTMPEIYGSEKLEKATHLQTHSFASIILKNKGNGKFKVQELPNEAQFSPTLSIEITDINNDGFLDIFGVGNISEAEVETIKYDASKGYVLLGSKEGNFSFLNDGSYFNNKNAKAIKQITIKGVLHFIILNKNGKFTILKLKK</sequence>
<dbReference type="InterPro" id="IPR028994">
    <property type="entry name" value="Integrin_alpha_N"/>
</dbReference>
<keyword evidence="1" id="KW-0732">Signal</keyword>
<dbReference type="Gene3D" id="2.130.10.130">
    <property type="entry name" value="Integrin alpha, N-terminal"/>
    <property type="match status" value="1"/>
</dbReference>
<evidence type="ECO:0000313" key="4">
    <source>
        <dbReference type="Proteomes" id="UP001151478"/>
    </source>
</evidence>
<dbReference type="Pfam" id="PF13517">
    <property type="entry name" value="FG-GAP_3"/>
    <property type="match status" value="2"/>
</dbReference>
<feature type="domain" description="ASPIC/UnbV" evidence="2">
    <location>
        <begin position="2"/>
        <end position="48"/>
    </location>
</feature>
<dbReference type="Pfam" id="PF07593">
    <property type="entry name" value="UnbV_ASPIC"/>
    <property type="match status" value="1"/>
</dbReference>
<accession>A0ABT5SCB0</accession>
<keyword evidence="4" id="KW-1185">Reference proteome</keyword>
<reference evidence="3" key="1">
    <citation type="submission" date="2023-02" db="EMBL/GenBank/DDBJ databases">
        <title>Polaribacter ponticola sp. nov., isolated from seawater.</title>
        <authorList>
            <person name="Baek J.H."/>
            <person name="Kim J.M."/>
            <person name="Choi D.G."/>
            <person name="Jeon C.O."/>
        </authorList>
    </citation>
    <scope>NUCLEOTIDE SEQUENCE</scope>
    <source>
        <strain evidence="3">MSW5</strain>
    </source>
</reference>